<dbReference type="AlphaFoldDB" id="A0A1Q9C424"/>
<evidence type="ECO:0000313" key="4">
    <source>
        <dbReference type="EMBL" id="OLP77656.1"/>
    </source>
</evidence>
<comment type="caution">
    <text evidence="4">The sequence shown here is derived from an EMBL/GenBank/DDBJ whole genome shotgun (WGS) entry which is preliminary data.</text>
</comment>
<keyword evidence="3" id="KW-0732">Signal</keyword>
<keyword evidence="5" id="KW-1185">Reference proteome</keyword>
<dbReference type="EMBL" id="LSRX01001732">
    <property type="protein sequence ID" value="OLP77656.1"/>
    <property type="molecule type" value="Genomic_DNA"/>
</dbReference>
<keyword evidence="2" id="KW-0812">Transmembrane</keyword>
<organism evidence="4 5">
    <name type="scientific">Symbiodinium microadriaticum</name>
    <name type="common">Dinoflagellate</name>
    <name type="synonym">Zooxanthella microadriatica</name>
    <dbReference type="NCBI Taxonomy" id="2951"/>
    <lineage>
        <taxon>Eukaryota</taxon>
        <taxon>Sar</taxon>
        <taxon>Alveolata</taxon>
        <taxon>Dinophyceae</taxon>
        <taxon>Suessiales</taxon>
        <taxon>Symbiodiniaceae</taxon>
        <taxon>Symbiodinium</taxon>
    </lineage>
</organism>
<feature type="region of interest" description="Disordered" evidence="1">
    <location>
        <begin position="266"/>
        <end position="293"/>
    </location>
</feature>
<dbReference type="OrthoDB" id="407320at2759"/>
<evidence type="ECO:0000256" key="2">
    <source>
        <dbReference type="SAM" id="Phobius"/>
    </source>
</evidence>
<sequence>MNRRAGSGFLVLGALAYMAWGPSFTGSALKGCRPEGAVVRMAGSKWVNEDDPEMSHPSGLYVLPLKPAKKTESYTYTWKKNEKGELEEYAGYVKVPFKGDERAAAYYTQRKGNGCWDHWGKSGEGEAVLGLLDVLLWNVPPQILVGDALWFSAIAVMCRVHSVVLCILVGFEVCSLMIVLAYQGGFMDFFAFDHVRYGMYSVAMLIIMAGAYFLDEQTRLQSYEQVMSLQDQNAALAEMMLRWKVLPEVESGNGGNPVPQDNSLDSGSISSCVTQRPPLNTNVTSENCSLRGP</sequence>
<proteinExistence type="predicted"/>
<evidence type="ECO:0000256" key="1">
    <source>
        <dbReference type="SAM" id="MobiDB-lite"/>
    </source>
</evidence>
<name>A0A1Q9C424_SYMMI</name>
<feature type="transmembrane region" description="Helical" evidence="2">
    <location>
        <begin position="197"/>
        <end position="214"/>
    </location>
</feature>
<evidence type="ECO:0000256" key="3">
    <source>
        <dbReference type="SAM" id="SignalP"/>
    </source>
</evidence>
<gene>
    <name evidence="4" type="ORF">AK812_SmicGene42264</name>
</gene>
<accession>A0A1Q9C424</accession>
<feature type="transmembrane region" description="Helical" evidence="2">
    <location>
        <begin position="163"/>
        <end position="185"/>
    </location>
</feature>
<feature type="signal peptide" evidence="3">
    <location>
        <begin position="1"/>
        <end position="21"/>
    </location>
</feature>
<protein>
    <submittedName>
        <fullName evidence="4">Uncharacterized protein</fullName>
    </submittedName>
</protein>
<evidence type="ECO:0000313" key="5">
    <source>
        <dbReference type="Proteomes" id="UP000186817"/>
    </source>
</evidence>
<dbReference type="Proteomes" id="UP000186817">
    <property type="component" value="Unassembled WGS sequence"/>
</dbReference>
<reference evidence="4 5" key="1">
    <citation type="submission" date="2016-02" db="EMBL/GenBank/DDBJ databases">
        <title>Genome analysis of coral dinoflagellate symbionts highlights evolutionary adaptations to a symbiotic lifestyle.</title>
        <authorList>
            <person name="Aranda M."/>
            <person name="Li Y."/>
            <person name="Liew Y.J."/>
            <person name="Baumgarten S."/>
            <person name="Simakov O."/>
            <person name="Wilson M."/>
            <person name="Piel J."/>
            <person name="Ashoor H."/>
            <person name="Bougouffa S."/>
            <person name="Bajic V.B."/>
            <person name="Ryu T."/>
            <person name="Ravasi T."/>
            <person name="Bayer T."/>
            <person name="Micklem G."/>
            <person name="Kim H."/>
            <person name="Bhak J."/>
            <person name="Lajeunesse T.C."/>
            <person name="Voolstra C.R."/>
        </authorList>
    </citation>
    <scope>NUCLEOTIDE SEQUENCE [LARGE SCALE GENOMIC DNA]</scope>
    <source>
        <strain evidence="4 5">CCMP2467</strain>
    </source>
</reference>
<feature type="chain" id="PRO_5013000176" evidence="3">
    <location>
        <begin position="22"/>
        <end position="293"/>
    </location>
</feature>
<keyword evidence="2" id="KW-0472">Membrane</keyword>
<keyword evidence="2" id="KW-1133">Transmembrane helix</keyword>